<evidence type="ECO:0000313" key="2">
    <source>
        <dbReference type="Proteomes" id="UP000252081"/>
    </source>
</evidence>
<dbReference type="EMBL" id="QNQU01000005">
    <property type="protein sequence ID" value="RBQ08911.1"/>
    <property type="molecule type" value="Genomic_DNA"/>
</dbReference>
<sequence length="114" mass="12886">LIRAESLIRLGRVSEGLSDLNTLLVNRFKTGLFVPYSVGTAIDPLRLVLEERRKEMPFRGQRLADLRRLNQEEGFRVTLSRSVGGTAYALPPGDARYVFPIPQEEVLRSGMEQN</sequence>
<evidence type="ECO:0000313" key="1">
    <source>
        <dbReference type="EMBL" id="RBQ08911.1"/>
    </source>
</evidence>
<dbReference type="AlphaFoldDB" id="A0A366L4U9"/>
<protein>
    <submittedName>
        <fullName evidence="1">RagB/SusD family nutrient uptake outer membrane protein</fullName>
    </submittedName>
</protein>
<dbReference type="Proteomes" id="UP000252081">
    <property type="component" value="Unassembled WGS sequence"/>
</dbReference>
<dbReference type="SUPFAM" id="SSF48452">
    <property type="entry name" value="TPR-like"/>
    <property type="match status" value="1"/>
</dbReference>
<name>A0A366L4U9_9SPHI</name>
<dbReference type="Gene3D" id="1.25.40.390">
    <property type="match status" value="1"/>
</dbReference>
<dbReference type="InterPro" id="IPR011990">
    <property type="entry name" value="TPR-like_helical_dom_sf"/>
</dbReference>
<dbReference type="OrthoDB" id="770975at2"/>
<proteinExistence type="predicted"/>
<comment type="caution">
    <text evidence="1">The sequence shown here is derived from an EMBL/GenBank/DDBJ whole genome shotgun (WGS) entry which is preliminary data.</text>
</comment>
<accession>A0A366L4U9</accession>
<organism evidence="1 2">
    <name type="scientific">Pedobacter miscanthi</name>
    <dbReference type="NCBI Taxonomy" id="2259170"/>
    <lineage>
        <taxon>Bacteria</taxon>
        <taxon>Pseudomonadati</taxon>
        <taxon>Bacteroidota</taxon>
        <taxon>Sphingobacteriia</taxon>
        <taxon>Sphingobacteriales</taxon>
        <taxon>Sphingobacteriaceae</taxon>
        <taxon>Pedobacter</taxon>
    </lineage>
</organism>
<reference evidence="1 2" key="1">
    <citation type="submission" date="2018-07" db="EMBL/GenBank/DDBJ databases">
        <title>A draft genome of a endophytic bacteria, a new species of Pedobacter.</title>
        <authorList>
            <person name="Zhang Z.D."/>
            <person name="Chen Z.J."/>
        </authorList>
    </citation>
    <scope>NUCLEOTIDE SEQUENCE [LARGE SCALE GENOMIC DNA]</scope>
    <source>
        <strain evidence="1 2">RS10</strain>
    </source>
</reference>
<feature type="non-terminal residue" evidence="1">
    <location>
        <position position="1"/>
    </location>
</feature>
<keyword evidence="2" id="KW-1185">Reference proteome</keyword>
<gene>
    <name evidence="1" type="ORF">DRW42_06795</name>
</gene>